<dbReference type="EMBL" id="PXOQ01000007">
    <property type="protein sequence ID" value="PSG90130.1"/>
    <property type="molecule type" value="Genomic_DNA"/>
</dbReference>
<protein>
    <submittedName>
        <fullName evidence="1">Uncharacterized protein</fullName>
    </submittedName>
</protein>
<reference evidence="1 2" key="1">
    <citation type="submission" date="2018-03" db="EMBL/GenBank/DDBJ databases">
        <title>Mesoflavibacter sp. HG37 and Mesoflavibacter sp. HG96 sp.nov., two marine bacteria isolated from seawater of Western Pacific Ocean.</title>
        <authorList>
            <person name="Cheng H."/>
            <person name="Wu Y.-H."/>
            <person name="Guo L.-L."/>
            <person name="Xu X.-W."/>
        </authorList>
    </citation>
    <scope>NUCLEOTIDE SEQUENCE [LARGE SCALE GENOMIC DNA]</scope>
    <source>
        <strain evidence="1 2">KCTC 32269</strain>
    </source>
</reference>
<gene>
    <name evidence="1" type="ORF">C7H52_02315</name>
</gene>
<evidence type="ECO:0000313" key="2">
    <source>
        <dbReference type="Proteomes" id="UP000238426"/>
    </source>
</evidence>
<name>A0A2T1NCF6_9FLAO</name>
<dbReference type="Proteomes" id="UP000238426">
    <property type="component" value="Unassembled WGS sequence"/>
</dbReference>
<organism evidence="1 2">
    <name type="scientific">Aurantibacter aestuarii</name>
    <dbReference type="NCBI Taxonomy" id="1266046"/>
    <lineage>
        <taxon>Bacteria</taxon>
        <taxon>Pseudomonadati</taxon>
        <taxon>Bacteroidota</taxon>
        <taxon>Flavobacteriia</taxon>
        <taxon>Flavobacteriales</taxon>
        <taxon>Flavobacteriaceae</taxon>
        <taxon>Aurantibacter</taxon>
    </lineage>
</organism>
<dbReference type="AlphaFoldDB" id="A0A2T1NCF6"/>
<sequence length="151" mass="16817">MINACGGSKDLASNTGDNYSSLTQEKRDMINNIQMLEYTANSRGSHILVRITEKFINYKLNRNDELIAISNTEKNWNDLMLLMADLDVKTIPSLEAPSKAHQYDGAAHATFSIYVQKDEEGLQTPTFDAGNPHKAIAPIIDKMMSLIPSKN</sequence>
<keyword evidence="2" id="KW-1185">Reference proteome</keyword>
<accession>A0A2T1NCF6</accession>
<comment type="caution">
    <text evidence="1">The sequence shown here is derived from an EMBL/GenBank/DDBJ whole genome shotgun (WGS) entry which is preliminary data.</text>
</comment>
<proteinExistence type="predicted"/>
<evidence type="ECO:0000313" key="1">
    <source>
        <dbReference type="EMBL" id="PSG90130.1"/>
    </source>
</evidence>